<feature type="signal peptide" evidence="2">
    <location>
        <begin position="1"/>
        <end position="15"/>
    </location>
</feature>
<sequence length="279" mass="33040">MKLLLLLSLILKTTAIWLPEYKVNLKQEEEFVISETLEKSDVQDIYDEEEAIRQEDLKTLKLYENDKRYFGLHRMANLRNAGLKRKEENLYFKRVDEFNPDMEESRPWIGGFVDKYNNIMKNEDTLYFDDEAKNEKIIKREAENDPDDYNYANLKAQYDDSVKKAKQKNDTAKYKEVKEEESAAEAVKTLVDFKAKNCTEEEKSGLGVKAIKCFWLESKKKHMNKDQKFFMLKKVILIMIIWILIYACIAIPLWCQYGEELKLNRKSCSIYPSIYLSSH</sequence>
<evidence type="ECO:0000256" key="2">
    <source>
        <dbReference type="SAM" id="SignalP"/>
    </source>
</evidence>
<evidence type="ECO:0000313" key="3">
    <source>
        <dbReference type="EMBL" id="CAG9766399.1"/>
    </source>
</evidence>
<keyword evidence="1" id="KW-1133">Transmembrane helix</keyword>
<keyword evidence="1" id="KW-0472">Membrane</keyword>
<keyword evidence="1" id="KW-0812">Transmembrane</keyword>
<keyword evidence="4" id="KW-1185">Reference proteome</keyword>
<evidence type="ECO:0000313" key="4">
    <source>
        <dbReference type="Proteomes" id="UP001152799"/>
    </source>
</evidence>
<name>A0A9N9QDY6_9CUCU</name>
<accession>A0A9N9QDY6</accession>
<organism evidence="3 4">
    <name type="scientific">Ceutorhynchus assimilis</name>
    <name type="common">cabbage seed weevil</name>
    <dbReference type="NCBI Taxonomy" id="467358"/>
    <lineage>
        <taxon>Eukaryota</taxon>
        <taxon>Metazoa</taxon>
        <taxon>Ecdysozoa</taxon>
        <taxon>Arthropoda</taxon>
        <taxon>Hexapoda</taxon>
        <taxon>Insecta</taxon>
        <taxon>Pterygota</taxon>
        <taxon>Neoptera</taxon>
        <taxon>Endopterygota</taxon>
        <taxon>Coleoptera</taxon>
        <taxon>Polyphaga</taxon>
        <taxon>Cucujiformia</taxon>
        <taxon>Curculionidae</taxon>
        <taxon>Ceutorhynchinae</taxon>
        <taxon>Ceutorhynchus</taxon>
    </lineage>
</organism>
<dbReference type="EMBL" id="OU892279">
    <property type="protein sequence ID" value="CAG9766399.1"/>
    <property type="molecule type" value="Genomic_DNA"/>
</dbReference>
<keyword evidence="2" id="KW-0732">Signal</keyword>
<dbReference type="AlphaFoldDB" id="A0A9N9QDY6"/>
<feature type="chain" id="PRO_5040105951" evidence="2">
    <location>
        <begin position="16"/>
        <end position="279"/>
    </location>
</feature>
<dbReference type="Proteomes" id="UP001152799">
    <property type="component" value="Chromosome 3"/>
</dbReference>
<feature type="transmembrane region" description="Helical" evidence="1">
    <location>
        <begin position="235"/>
        <end position="255"/>
    </location>
</feature>
<evidence type="ECO:0000256" key="1">
    <source>
        <dbReference type="SAM" id="Phobius"/>
    </source>
</evidence>
<reference evidence="3" key="1">
    <citation type="submission" date="2022-01" db="EMBL/GenBank/DDBJ databases">
        <authorList>
            <person name="King R."/>
        </authorList>
    </citation>
    <scope>NUCLEOTIDE SEQUENCE</scope>
</reference>
<dbReference type="OrthoDB" id="6617422at2759"/>
<protein>
    <submittedName>
        <fullName evidence="3">Uncharacterized protein</fullName>
    </submittedName>
</protein>
<gene>
    <name evidence="3" type="ORF">CEUTPL_LOCUS6984</name>
</gene>
<proteinExistence type="predicted"/>